<keyword evidence="3" id="KW-1185">Reference proteome</keyword>
<keyword evidence="2" id="KW-0472">Membrane</keyword>
<evidence type="ECO:0000256" key="2">
    <source>
        <dbReference type="SAM" id="Phobius"/>
    </source>
</evidence>
<reference evidence="4" key="1">
    <citation type="submission" date="2022-11" db="UniProtKB">
        <authorList>
            <consortium name="WormBaseParasite"/>
        </authorList>
    </citation>
    <scope>IDENTIFICATION</scope>
</reference>
<feature type="compositionally biased region" description="Low complexity" evidence="1">
    <location>
        <begin position="61"/>
        <end position="73"/>
    </location>
</feature>
<name>A0A915IRF6_ROMCU</name>
<proteinExistence type="predicted"/>
<protein>
    <submittedName>
        <fullName evidence="4">Uncharacterized protein</fullName>
    </submittedName>
</protein>
<dbReference type="AlphaFoldDB" id="A0A915IRF6"/>
<sequence length="333" mass="38030">MRILKVESSNIDLECSKSENNELRKWISSIKIQSSSGSSNSGSCTKNKWSTRKRSMELMQPITPSSSPQIPNSRTRSTNSFGNLTKLSRNSTSPNRTAKYFSYIFRCLCFLLTVTSLCLILSALFTQHWVEERAQVWEMVILEANHGLYKICVKIRYNRKLSFFTKPKSLDPGNSKMGVIDACINRFEGNKKIQIFPVVDQIFDFFRRSLIAWEIMVLIMVCVSSILTLSCVIFYWFLCKNYGLILATGQLIAGVMSLSVLVTYSIYHGTKSMGRVNGPLLSFFVQQSYDFGFSYNVAIGACCCQFFTFFTILCVTMFSVCRRKFLYRQNATI</sequence>
<keyword evidence="2" id="KW-1133">Transmembrane helix</keyword>
<dbReference type="Gene3D" id="1.20.140.150">
    <property type="match status" value="1"/>
</dbReference>
<dbReference type="Proteomes" id="UP000887565">
    <property type="component" value="Unplaced"/>
</dbReference>
<organism evidence="3 4">
    <name type="scientific">Romanomermis culicivorax</name>
    <name type="common">Nematode worm</name>
    <dbReference type="NCBI Taxonomy" id="13658"/>
    <lineage>
        <taxon>Eukaryota</taxon>
        <taxon>Metazoa</taxon>
        <taxon>Ecdysozoa</taxon>
        <taxon>Nematoda</taxon>
        <taxon>Enoplea</taxon>
        <taxon>Dorylaimia</taxon>
        <taxon>Mermithida</taxon>
        <taxon>Mermithoidea</taxon>
        <taxon>Mermithidae</taxon>
        <taxon>Romanomermis</taxon>
    </lineage>
</organism>
<feature type="region of interest" description="Disordered" evidence="1">
    <location>
        <begin position="61"/>
        <end position="88"/>
    </location>
</feature>
<keyword evidence="2" id="KW-0812">Transmembrane</keyword>
<feature type="transmembrane region" description="Helical" evidence="2">
    <location>
        <begin position="103"/>
        <end position="125"/>
    </location>
</feature>
<dbReference type="WBParaSite" id="nRc.2.0.1.t16597-RA">
    <property type="protein sequence ID" value="nRc.2.0.1.t16597-RA"/>
    <property type="gene ID" value="nRc.2.0.1.g16597"/>
</dbReference>
<accession>A0A915IRF6</accession>
<feature type="transmembrane region" description="Helical" evidence="2">
    <location>
        <begin position="244"/>
        <end position="267"/>
    </location>
</feature>
<feature type="transmembrane region" description="Helical" evidence="2">
    <location>
        <begin position="215"/>
        <end position="237"/>
    </location>
</feature>
<evidence type="ECO:0000256" key="1">
    <source>
        <dbReference type="SAM" id="MobiDB-lite"/>
    </source>
</evidence>
<feature type="compositionally biased region" description="Polar residues" evidence="1">
    <location>
        <begin position="74"/>
        <end position="88"/>
    </location>
</feature>
<evidence type="ECO:0000313" key="3">
    <source>
        <dbReference type="Proteomes" id="UP000887565"/>
    </source>
</evidence>
<evidence type="ECO:0000313" key="4">
    <source>
        <dbReference type="WBParaSite" id="nRc.2.0.1.t16597-RA"/>
    </source>
</evidence>
<feature type="transmembrane region" description="Helical" evidence="2">
    <location>
        <begin position="297"/>
        <end position="320"/>
    </location>
</feature>